<dbReference type="InterPro" id="IPR025857">
    <property type="entry name" value="MacB_PCD"/>
</dbReference>
<comment type="caution">
    <text evidence="10">The sequence shown here is derived from an EMBL/GenBank/DDBJ whole genome shotgun (WGS) entry which is preliminary data.</text>
</comment>
<evidence type="ECO:0000256" key="6">
    <source>
        <dbReference type="ARBA" id="ARBA00038076"/>
    </source>
</evidence>
<dbReference type="EMBL" id="LOPU01000016">
    <property type="protein sequence ID" value="KTG10836.1"/>
    <property type="molecule type" value="Genomic_DNA"/>
</dbReference>
<comment type="subcellular location">
    <subcellularLocation>
        <location evidence="1">Cell membrane</location>
        <topology evidence="1">Multi-pass membrane protein</topology>
    </subcellularLocation>
</comment>
<keyword evidence="2" id="KW-1003">Cell membrane</keyword>
<evidence type="ECO:0000313" key="11">
    <source>
        <dbReference type="Proteomes" id="UP000054387"/>
    </source>
</evidence>
<dbReference type="OrthoDB" id="11469at2157"/>
<evidence type="ECO:0000256" key="3">
    <source>
        <dbReference type="ARBA" id="ARBA00022692"/>
    </source>
</evidence>
<keyword evidence="11" id="KW-1185">Reference proteome</keyword>
<keyword evidence="5 7" id="KW-0472">Membrane</keyword>
<accession>A0A0W1RC50</accession>
<feature type="transmembrane region" description="Helical" evidence="7">
    <location>
        <begin position="343"/>
        <end position="362"/>
    </location>
</feature>
<dbReference type="Pfam" id="PF02687">
    <property type="entry name" value="FtsX"/>
    <property type="match status" value="1"/>
</dbReference>
<feature type="domain" description="MacB-like periplasmic core" evidence="9">
    <location>
        <begin position="24"/>
        <end position="220"/>
    </location>
</feature>
<protein>
    <submittedName>
        <fullName evidence="10">ABC transporter substrate-binding protein</fullName>
    </submittedName>
</protein>
<organism evidence="10 11">
    <name type="scientific">Haloprofundus marisrubri</name>
    <dbReference type="NCBI Taxonomy" id="1514971"/>
    <lineage>
        <taxon>Archaea</taxon>
        <taxon>Methanobacteriati</taxon>
        <taxon>Methanobacteriota</taxon>
        <taxon>Stenosarchaea group</taxon>
        <taxon>Halobacteria</taxon>
        <taxon>Halobacteriales</taxon>
        <taxon>Haloferacaceae</taxon>
        <taxon>Haloprofundus</taxon>
    </lineage>
</organism>
<proteinExistence type="inferred from homology"/>
<dbReference type="PANTHER" id="PTHR30572:SF4">
    <property type="entry name" value="ABC TRANSPORTER PERMEASE YTRF"/>
    <property type="match status" value="1"/>
</dbReference>
<evidence type="ECO:0000259" key="8">
    <source>
        <dbReference type="Pfam" id="PF02687"/>
    </source>
</evidence>
<dbReference type="GO" id="GO:0022857">
    <property type="term" value="F:transmembrane transporter activity"/>
    <property type="evidence" value="ECO:0007669"/>
    <property type="project" value="TreeGrafter"/>
</dbReference>
<dbReference type="AlphaFoldDB" id="A0A0W1RC50"/>
<evidence type="ECO:0000256" key="2">
    <source>
        <dbReference type="ARBA" id="ARBA00022475"/>
    </source>
</evidence>
<evidence type="ECO:0000256" key="5">
    <source>
        <dbReference type="ARBA" id="ARBA00023136"/>
    </source>
</evidence>
<dbReference type="Proteomes" id="UP000054387">
    <property type="component" value="Unassembled WGS sequence"/>
</dbReference>
<dbReference type="PANTHER" id="PTHR30572">
    <property type="entry name" value="MEMBRANE COMPONENT OF TRANSPORTER-RELATED"/>
    <property type="match status" value="1"/>
</dbReference>
<dbReference type="RefSeq" id="WP_058580634.1">
    <property type="nucleotide sequence ID" value="NZ_LOPU01000016.1"/>
</dbReference>
<evidence type="ECO:0000313" key="10">
    <source>
        <dbReference type="EMBL" id="KTG10836.1"/>
    </source>
</evidence>
<feature type="domain" description="ABC3 transporter permease C-terminal" evidence="8">
    <location>
        <begin position="255"/>
        <end position="372"/>
    </location>
</feature>
<dbReference type="InterPro" id="IPR050250">
    <property type="entry name" value="Macrolide_Exporter_MacB"/>
</dbReference>
<gene>
    <name evidence="10" type="ORF">AUR64_06510</name>
</gene>
<evidence type="ECO:0000256" key="7">
    <source>
        <dbReference type="SAM" id="Phobius"/>
    </source>
</evidence>
<name>A0A0W1RC50_9EURY</name>
<evidence type="ECO:0000256" key="1">
    <source>
        <dbReference type="ARBA" id="ARBA00004651"/>
    </source>
</evidence>
<comment type="similarity">
    <text evidence="6">Belongs to the ABC-4 integral membrane protein family.</text>
</comment>
<feature type="transmembrane region" description="Helical" evidence="7">
    <location>
        <begin position="251"/>
        <end position="274"/>
    </location>
</feature>
<evidence type="ECO:0000259" key="9">
    <source>
        <dbReference type="Pfam" id="PF12704"/>
    </source>
</evidence>
<sequence length="378" mass="39605">MKLDRRFPAVLMAWRNLDRNRLRSALAALGIVIGVLAIATLGIFGNVLQLSATNELGAIGNQVVVGPNQDAGVTSLNTREVETIQQLTSGRGTAVPLISDGAVVSNGRGQSFATLYGISTPTALFTASEGTLPDRHRQGAIVGSSLADRLDLQVGSIVDIEGNEYRVIAVLAPTEDISPVSPDDGVVLPPEEFVSDEYNQVVIRADSGEAATDIAASVREQLNAREERVTVFEFSTILDQIGEFFALLNSFLLGLAGISLVVAGVSIFNVMLMSTSERRGEIGVLRAVGVQKGDVLRMLVVEAALLGTVGGALGAVLSGLITAGLYYFTPVTLAVALDPSNGLYLVGAFVFGVVVSLVSGLYPAWKAANEPPVEALRG</sequence>
<dbReference type="GO" id="GO:0005886">
    <property type="term" value="C:plasma membrane"/>
    <property type="evidence" value="ECO:0007669"/>
    <property type="project" value="UniProtKB-SubCell"/>
</dbReference>
<feature type="transmembrane region" description="Helical" evidence="7">
    <location>
        <begin position="21"/>
        <end position="44"/>
    </location>
</feature>
<feature type="transmembrane region" description="Helical" evidence="7">
    <location>
        <begin position="295"/>
        <end position="328"/>
    </location>
</feature>
<keyword evidence="3 7" id="KW-0812">Transmembrane</keyword>
<dbReference type="STRING" id="1514971.AUR64_06510"/>
<keyword evidence="4 7" id="KW-1133">Transmembrane helix</keyword>
<evidence type="ECO:0000256" key="4">
    <source>
        <dbReference type="ARBA" id="ARBA00022989"/>
    </source>
</evidence>
<dbReference type="Pfam" id="PF12704">
    <property type="entry name" value="MacB_PCD"/>
    <property type="match status" value="1"/>
</dbReference>
<reference evidence="10 11" key="1">
    <citation type="submission" date="2015-12" db="EMBL/GenBank/DDBJ databases">
        <title>Haloprofundus marisrubri gen. nov., sp. nov., an extremely halophilic archaeon isolated from the Discovery deep brine-seawater interface in the Red Sea.</title>
        <authorList>
            <person name="Zhang G."/>
            <person name="Stingl U."/>
            <person name="Rashid M."/>
        </authorList>
    </citation>
    <scope>NUCLEOTIDE SEQUENCE [LARGE SCALE GENOMIC DNA]</scope>
    <source>
        <strain evidence="10 11">SB9</strain>
    </source>
</reference>
<dbReference type="InterPro" id="IPR003838">
    <property type="entry name" value="ABC3_permease_C"/>
</dbReference>